<name>A0A698FXN7_CAMLA</name>
<sequence length="144" mass="16639">MLKEFEIELLKLLEDFNIRAYLGEFENTQNIATCINGLEASLLLDFEGESYKDLENKIGTWKLYILTHTKSKAPKHRIDAKHKLFDAIEAVDKVLLNAEPSNGFRIELKDLKKVYEGISDHGYLSIYARTLQSSFLPKDDFLRI</sequence>
<gene>
    <name evidence="1" type="ORF">F5R70_05955</name>
</gene>
<dbReference type="Proteomes" id="UP000440714">
    <property type="component" value="Unassembled WGS sequence"/>
</dbReference>
<proteinExistence type="predicted"/>
<dbReference type="RefSeq" id="WP_257906078.1">
    <property type="nucleotide sequence ID" value="NZ_CP176594.1"/>
</dbReference>
<protein>
    <submittedName>
        <fullName evidence="1">Uncharacterized protein</fullName>
    </submittedName>
</protein>
<evidence type="ECO:0000313" key="2">
    <source>
        <dbReference type="Proteomes" id="UP000440714"/>
    </source>
</evidence>
<organism evidence="1 2">
    <name type="scientific">Campylobacter lari</name>
    <dbReference type="NCBI Taxonomy" id="201"/>
    <lineage>
        <taxon>Bacteria</taxon>
        <taxon>Pseudomonadati</taxon>
        <taxon>Campylobacterota</taxon>
        <taxon>Epsilonproteobacteria</taxon>
        <taxon>Campylobacterales</taxon>
        <taxon>Campylobacteraceae</taxon>
        <taxon>Campylobacter</taxon>
    </lineage>
</organism>
<reference evidence="1 2" key="1">
    <citation type="submission" date="2019-09" db="EMBL/GenBank/DDBJ databases">
        <authorList>
            <consortium name="PulseNet: The National Subtyping Network for Foodborne Disease Surveillance"/>
            <person name="Tarr C.L."/>
            <person name="Trees E."/>
            <person name="Katz L.S."/>
            <person name="Carleton-Romer H.A."/>
            <person name="Stroika S."/>
            <person name="Kucerova Z."/>
            <person name="Roache K.F."/>
            <person name="Sabol A.L."/>
            <person name="Besser J."/>
            <person name="Gerner-Smidt P."/>
        </authorList>
    </citation>
    <scope>NUCLEOTIDE SEQUENCE [LARGE SCALE GENOMIC DNA]</scope>
    <source>
        <strain evidence="1 2">PNUSAC011760</strain>
    </source>
</reference>
<comment type="caution">
    <text evidence="1">The sequence shown here is derived from an EMBL/GenBank/DDBJ whole genome shotgun (WGS) entry which is preliminary data.</text>
</comment>
<evidence type="ECO:0000313" key="1">
    <source>
        <dbReference type="EMBL" id="ECW8954966.1"/>
    </source>
</evidence>
<dbReference type="AlphaFoldDB" id="A0A698FXN7"/>
<accession>A0A698FXN7</accession>
<dbReference type="EMBL" id="AAKYAN010000011">
    <property type="protein sequence ID" value="ECW8954966.1"/>
    <property type="molecule type" value="Genomic_DNA"/>
</dbReference>